<evidence type="ECO:0000313" key="3">
    <source>
        <dbReference type="Proteomes" id="UP000323386"/>
    </source>
</evidence>
<name>A0A5C3EY93_9BASI</name>
<proteinExistence type="predicted"/>
<gene>
    <name evidence="2" type="ORF">PSFLO_02670</name>
</gene>
<feature type="compositionally biased region" description="Basic residues" evidence="1">
    <location>
        <begin position="288"/>
        <end position="297"/>
    </location>
</feature>
<protein>
    <submittedName>
        <fullName evidence="2">Uncharacterized protein</fullName>
    </submittedName>
</protein>
<feature type="region of interest" description="Disordered" evidence="1">
    <location>
        <begin position="19"/>
        <end position="38"/>
    </location>
</feature>
<feature type="region of interest" description="Disordered" evidence="1">
    <location>
        <begin position="155"/>
        <end position="188"/>
    </location>
</feature>
<feature type="compositionally biased region" description="Basic and acidic residues" evidence="1">
    <location>
        <begin position="272"/>
        <end position="284"/>
    </location>
</feature>
<organism evidence="2 3">
    <name type="scientific">Pseudozyma flocculosa</name>
    <dbReference type="NCBI Taxonomy" id="84751"/>
    <lineage>
        <taxon>Eukaryota</taxon>
        <taxon>Fungi</taxon>
        <taxon>Dikarya</taxon>
        <taxon>Basidiomycota</taxon>
        <taxon>Ustilaginomycotina</taxon>
        <taxon>Ustilaginomycetes</taxon>
        <taxon>Ustilaginales</taxon>
        <taxon>Ustilaginaceae</taxon>
        <taxon>Pseudozyma</taxon>
    </lineage>
</organism>
<feature type="region of interest" description="Disordered" evidence="1">
    <location>
        <begin position="236"/>
        <end position="297"/>
    </location>
</feature>
<dbReference type="Proteomes" id="UP000323386">
    <property type="component" value="Unassembled WGS sequence"/>
</dbReference>
<feature type="compositionally biased region" description="Polar residues" evidence="1">
    <location>
        <begin position="97"/>
        <end position="106"/>
    </location>
</feature>
<accession>A0A5C3EY93</accession>
<feature type="compositionally biased region" description="Low complexity" evidence="1">
    <location>
        <begin position="177"/>
        <end position="188"/>
    </location>
</feature>
<dbReference type="EMBL" id="OOIP01000006">
    <property type="protein sequence ID" value="SPO37198.1"/>
    <property type="molecule type" value="Genomic_DNA"/>
</dbReference>
<feature type="region of interest" description="Disordered" evidence="1">
    <location>
        <begin position="70"/>
        <end position="121"/>
    </location>
</feature>
<keyword evidence="3" id="KW-1185">Reference proteome</keyword>
<reference evidence="2 3" key="1">
    <citation type="submission" date="2018-03" db="EMBL/GenBank/DDBJ databases">
        <authorList>
            <person name="Guldener U."/>
        </authorList>
    </citation>
    <scope>NUCLEOTIDE SEQUENCE [LARGE SCALE GENOMIC DNA]</scope>
    <source>
        <strain evidence="2 3">DAOM196992</strain>
    </source>
</reference>
<evidence type="ECO:0000256" key="1">
    <source>
        <dbReference type="SAM" id="MobiDB-lite"/>
    </source>
</evidence>
<sequence length="297" mass="30670">MTADYARVGRRLLVVSKEGLSRPVNGRPRPPRLMSSKLGSQAQVLEKWGTAVVDVPYELEKAEQIAPTHAPVSAWSGSGRIRGRSISHGKPPATADATGTSPNPASNGPGLAAAGEGRSGRRVANPAFRWPGQAWQTSSRSPVASCVTSAVCQAGRTRSGSHGPTVRPGPAAGPDLASTAAVPSPTAPCAEAPTARCCAILTEAGGWGAGAARSSTFPVIHASYQVTRVARAPDEVRQAAGQTTPPRHLLGSPAASLPGRPLLRSAQPGGERALKKADRNRDENTANGRRRCLGTTE</sequence>
<dbReference type="AlphaFoldDB" id="A0A5C3EY93"/>
<evidence type="ECO:0000313" key="2">
    <source>
        <dbReference type="EMBL" id="SPO37198.1"/>
    </source>
</evidence>